<comment type="caution">
    <text evidence="1">The sequence shown here is derived from an EMBL/GenBank/DDBJ whole genome shotgun (WGS) entry which is preliminary data.</text>
</comment>
<sequence length="252" mass="26608">DLKDRDYRKSKLMRQQVVAAAFYGVGAHAWDAEESQDVTLANEPIEQEGDSEGRARSLEVTVMGAVAGAWDHASSAVADAVQEPVLTKAMIERFDGLILMCELACSADDDVGDAVDLDDLDVETVRVVSRAAAAGDGVVDCGAAKNIGGAEAIENLREILIARGHPPMEVDPGDSPVCKLGGGEVKRVLCRAAVELHVLVTCASLRARAAGASGIPTPVSIEALNSLRAVIDFEAGVGIFKEIDRQRLVTFQ</sequence>
<reference evidence="1" key="1">
    <citation type="submission" date="2023-10" db="EMBL/GenBank/DDBJ databases">
        <authorList>
            <person name="Chen Y."/>
            <person name="Shah S."/>
            <person name="Dougan E. K."/>
            <person name="Thang M."/>
            <person name="Chan C."/>
        </authorList>
    </citation>
    <scope>NUCLEOTIDE SEQUENCE [LARGE SCALE GENOMIC DNA]</scope>
</reference>
<dbReference type="Proteomes" id="UP001189429">
    <property type="component" value="Unassembled WGS sequence"/>
</dbReference>
<evidence type="ECO:0000313" key="1">
    <source>
        <dbReference type="EMBL" id="CAK0860855.1"/>
    </source>
</evidence>
<accession>A0ABN9ULV4</accession>
<name>A0ABN9ULV4_9DINO</name>
<protein>
    <submittedName>
        <fullName evidence="1">Uncharacterized protein</fullName>
    </submittedName>
</protein>
<organism evidence="1 2">
    <name type="scientific">Prorocentrum cordatum</name>
    <dbReference type="NCBI Taxonomy" id="2364126"/>
    <lineage>
        <taxon>Eukaryota</taxon>
        <taxon>Sar</taxon>
        <taxon>Alveolata</taxon>
        <taxon>Dinophyceae</taxon>
        <taxon>Prorocentrales</taxon>
        <taxon>Prorocentraceae</taxon>
        <taxon>Prorocentrum</taxon>
    </lineage>
</organism>
<keyword evidence="2" id="KW-1185">Reference proteome</keyword>
<feature type="non-terminal residue" evidence="1">
    <location>
        <position position="252"/>
    </location>
</feature>
<proteinExistence type="predicted"/>
<evidence type="ECO:0000313" key="2">
    <source>
        <dbReference type="Proteomes" id="UP001189429"/>
    </source>
</evidence>
<dbReference type="EMBL" id="CAUYUJ010016018">
    <property type="protein sequence ID" value="CAK0860855.1"/>
    <property type="molecule type" value="Genomic_DNA"/>
</dbReference>
<gene>
    <name evidence="1" type="ORF">PCOR1329_LOCUS49711</name>
</gene>
<feature type="non-terminal residue" evidence="1">
    <location>
        <position position="1"/>
    </location>
</feature>